<dbReference type="EMBL" id="MFKF01000403">
    <property type="protein sequence ID" value="OGG44455.1"/>
    <property type="molecule type" value="Genomic_DNA"/>
</dbReference>
<gene>
    <name evidence="1" type="ORF">A3F84_10955</name>
</gene>
<reference evidence="1 2" key="1">
    <citation type="journal article" date="2016" name="Nat. Commun.">
        <title>Thousands of microbial genomes shed light on interconnected biogeochemical processes in an aquifer system.</title>
        <authorList>
            <person name="Anantharaman K."/>
            <person name="Brown C.T."/>
            <person name="Hug L.A."/>
            <person name="Sharon I."/>
            <person name="Castelle C.J."/>
            <person name="Probst A.J."/>
            <person name="Thomas B.C."/>
            <person name="Singh A."/>
            <person name="Wilkins M.J."/>
            <person name="Karaoz U."/>
            <person name="Brodie E.L."/>
            <person name="Williams K.H."/>
            <person name="Hubbard S.S."/>
            <person name="Banfield J.F."/>
        </authorList>
    </citation>
    <scope>NUCLEOTIDE SEQUENCE [LARGE SCALE GENOMIC DNA]</scope>
    <source>
        <strain evidence="2">RIFCSPLOWO2_12_FULL_64_10</strain>
    </source>
</reference>
<dbReference type="AlphaFoldDB" id="A0A1F6C5M1"/>
<evidence type="ECO:0000313" key="2">
    <source>
        <dbReference type="Proteomes" id="UP000178606"/>
    </source>
</evidence>
<protein>
    <submittedName>
        <fullName evidence="1">Uncharacterized protein</fullName>
    </submittedName>
</protein>
<organism evidence="1 2">
    <name type="scientific">Handelsmanbacteria sp. (strain RIFCSPLOWO2_12_FULL_64_10)</name>
    <dbReference type="NCBI Taxonomy" id="1817868"/>
    <lineage>
        <taxon>Bacteria</taxon>
        <taxon>Candidatus Handelsmaniibacteriota</taxon>
    </lineage>
</organism>
<comment type="caution">
    <text evidence="1">The sequence shown here is derived from an EMBL/GenBank/DDBJ whole genome shotgun (WGS) entry which is preliminary data.</text>
</comment>
<evidence type="ECO:0000313" key="1">
    <source>
        <dbReference type="EMBL" id="OGG44455.1"/>
    </source>
</evidence>
<dbReference type="Proteomes" id="UP000178606">
    <property type="component" value="Unassembled WGS sequence"/>
</dbReference>
<proteinExistence type="predicted"/>
<sequence>MASENVLPEFIRIVVPQEEKDETPIAGSRIERWVKVFCGLVSSKPFRLGYEKLAASKGGWPRGKYDPATGEWEFAEAVMEETTRSIKVFCGARQFASLRARVVALLVEMGQDLNQDSVAYETRKGLHTIKIRRS</sequence>
<accession>A0A1F6C5M1</accession>
<name>A0A1F6C5M1_HANXR</name>